<dbReference type="InterPro" id="IPR006328">
    <property type="entry name" value="2-HAD"/>
</dbReference>
<keyword evidence="2" id="KW-0378">Hydrolase</keyword>
<accession>A0A2M9ZJB0</accession>
<dbReference type="AlphaFoldDB" id="A0A2M9ZJB0"/>
<dbReference type="PRINTS" id="PR00413">
    <property type="entry name" value="HADHALOGNASE"/>
</dbReference>
<keyword evidence="5" id="KW-1185">Reference proteome</keyword>
<dbReference type="EMBL" id="NPDY01000015">
    <property type="protein sequence ID" value="PJZ68815.1"/>
    <property type="molecule type" value="Genomic_DNA"/>
</dbReference>
<reference evidence="5 6" key="1">
    <citation type="submission" date="2017-07" db="EMBL/GenBank/DDBJ databases">
        <title>Leptospira spp. isolated from tropical soils.</title>
        <authorList>
            <person name="Thibeaux R."/>
            <person name="Iraola G."/>
            <person name="Ferres I."/>
            <person name="Bierque E."/>
            <person name="Girault D."/>
            <person name="Soupe-Gilbert M.-E."/>
            <person name="Picardeau M."/>
            <person name="Goarant C."/>
        </authorList>
    </citation>
    <scope>NUCLEOTIDE SEQUENCE [LARGE SCALE GENOMIC DNA]</scope>
    <source>
        <strain evidence="4 6">FH1-B-B1</strain>
        <strain evidence="3 5">FH1-B-C1</strain>
    </source>
</reference>
<dbReference type="CDD" id="cd02588">
    <property type="entry name" value="HAD_L2-DEX"/>
    <property type="match status" value="1"/>
</dbReference>
<dbReference type="GO" id="GO:0019120">
    <property type="term" value="F:hydrolase activity, acting on acid halide bonds, in C-halide compounds"/>
    <property type="evidence" value="ECO:0007669"/>
    <property type="project" value="InterPro"/>
</dbReference>
<dbReference type="InterPro" id="IPR006439">
    <property type="entry name" value="HAD-SF_hydro_IA"/>
</dbReference>
<dbReference type="InterPro" id="IPR051540">
    <property type="entry name" value="S-2-haloacid_dehalogenase"/>
</dbReference>
<evidence type="ECO:0000313" key="3">
    <source>
        <dbReference type="EMBL" id="PJZ68815.1"/>
    </source>
</evidence>
<dbReference type="RefSeq" id="WP_100714668.1">
    <property type="nucleotide sequence ID" value="NZ_NPDY01000015.1"/>
</dbReference>
<dbReference type="InterPro" id="IPR023198">
    <property type="entry name" value="PGP-like_dom2"/>
</dbReference>
<proteinExistence type="inferred from homology"/>
<evidence type="ECO:0000313" key="4">
    <source>
        <dbReference type="EMBL" id="PJZ72146.1"/>
    </source>
</evidence>
<dbReference type="Gene3D" id="3.40.50.1000">
    <property type="entry name" value="HAD superfamily/HAD-like"/>
    <property type="match status" value="1"/>
</dbReference>
<evidence type="ECO:0000256" key="2">
    <source>
        <dbReference type="ARBA" id="ARBA00022801"/>
    </source>
</evidence>
<protein>
    <submittedName>
        <fullName evidence="4">Haloacid dehalogenase, type II</fullName>
    </submittedName>
</protein>
<sequence>MIYKKLLYIFLVLLSLRVGSEEKKPENHLARFKAVIFDYFVIFDANSVVSELEKVFPGKGSEFARIWRAKQFEYCFLLSVTNRHEDFLRLTEDALVYTANFMKLKLSSENKSRFLQTFLTLKPWPDAIQTLEKLKKSGLRIIVLSNFSGKMLKDNANHAGISHYFEQLISTEVDRSYKPDPIAYELGRRKLGLKKEEILFVAFGGWDVYGAKNFGYTTYWVNRFQLPVEELGLLPDATSQNLEGLSNFILNQK</sequence>
<dbReference type="Gene3D" id="1.10.150.240">
    <property type="entry name" value="Putative phosphatase, domain 2"/>
    <property type="match status" value="1"/>
</dbReference>
<dbReference type="PANTHER" id="PTHR43316:SF3">
    <property type="entry name" value="HALOACID DEHALOGENASE, TYPE II (AFU_ORTHOLOGUE AFUA_2G07750)-RELATED"/>
    <property type="match status" value="1"/>
</dbReference>
<evidence type="ECO:0000313" key="5">
    <source>
        <dbReference type="Proteomes" id="UP000231962"/>
    </source>
</evidence>
<dbReference type="EMBL" id="NPDZ01000012">
    <property type="protein sequence ID" value="PJZ72146.1"/>
    <property type="molecule type" value="Genomic_DNA"/>
</dbReference>
<comment type="similarity">
    <text evidence="1">Belongs to the HAD-like hydrolase superfamily. S-2-haloalkanoic acid dehalogenase family.</text>
</comment>
<dbReference type="SUPFAM" id="SSF56784">
    <property type="entry name" value="HAD-like"/>
    <property type="match status" value="1"/>
</dbReference>
<organism evidence="4 6">
    <name type="scientific">Leptospira perolatii</name>
    <dbReference type="NCBI Taxonomy" id="2023191"/>
    <lineage>
        <taxon>Bacteria</taxon>
        <taxon>Pseudomonadati</taxon>
        <taxon>Spirochaetota</taxon>
        <taxon>Spirochaetia</taxon>
        <taxon>Leptospirales</taxon>
        <taxon>Leptospiraceae</taxon>
        <taxon>Leptospira</taxon>
    </lineage>
</organism>
<gene>
    <name evidence="3" type="ORF">CH360_13920</name>
    <name evidence="4" type="ORF">CH373_15460</name>
</gene>
<dbReference type="InterPro" id="IPR036412">
    <property type="entry name" value="HAD-like_sf"/>
</dbReference>
<evidence type="ECO:0000256" key="1">
    <source>
        <dbReference type="ARBA" id="ARBA00008106"/>
    </source>
</evidence>
<comment type="caution">
    <text evidence="4">The sequence shown here is derived from an EMBL/GenBank/DDBJ whole genome shotgun (WGS) entry which is preliminary data.</text>
</comment>
<dbReference type="PANTHER" id="PTHR43316">
    <property type="entry name" value="HYDROLASE, HALOACID DELAHOGENASE-RELATED"/>
    <property type="match status" value="1"/>
</dbReference>
<dbReference type="NCBIfam" id="TIGR01428">
    <property type="entry name" value="HAD_type_II"/>
    <property type="match status" value="1"/>
</dbReference>
<dbReference type="Proteomes" id="UP000231962">
    <property type="component" value="Unassembled WGS sequence"/>
</dbReference>
<evidence type="ECO:0000313" key="6">
    <source>
        <dbReference type="Proteomes" id="UP000231990"/>
    </source>
</evidence>
<dbReference type="Proteomes" id="UP000231990">
    <property type="component" value="Unassembled WGS sequence"/>
</dbReference>
<dbReference type="OrthoDB" id="9797743at2"/>
<dbReference type="NCBIfam" id="TIGR01493">
    <property type="entry name" value="HAD-SF-IA-v2"/>
    <property type="match status" value="1"/>
</dbReference>
<name>A0A2M9ZJB0_9LEPT</name>
<dbReference type="Pfam" id="PF00702">
    <property type="entry name" value="Hydrolase"/>
    <property type="match status" value="1"/>
</dbReference>
<dbReference type="InterPro" id="IPR023214">
    <property type="entry name" value="HAD_sf"/>
</dbReference>